<sequence>MTGTFSQPSSPESDNESLLYRLVDLAVLSDEGPDAIRQLLPEPQRARFDELLGIHTGVDDLRRRQEIAERSRREYETLSAREAARERLARQRAEAEFAGLSPATLAAELAEGVEPVEYLIKDYVPDGCNVIVNAAKKVGKTTLMNHLARCYADGLPFLGRYATKQLRVGIWNYEVERRQYLNWMADARIENTGDVVVEHLRGKSVNLRSDYVCEVTVQWLKSNAIDVWILDPGHRACAGFDSEKNTEVLEFTEKLDAIRKEAGVRSIHMPLHTGHNGKHARGAVRFGDWADVIWTYEKENDRRALSAEGRDVEMPEQTLSYDPVTRQLAVSGGSLAFEEKKTHIDLIVQWMREHPDEHPARNSIGGHVGIKKESGAYAADEAVRRGLLEYRPGRRKDSRHLHLPGSPFAQPG</sequence>
<reference evidence="2 3" key="1">
    <citation type="submission" date="2024-10" db="EMBL/GenBank/DDBJ databases">
        <authorList>
            <person name="Cho J.-C."/>
        </authorList>
    </citation>
    <scope>NUCLEOTIDE SEQUENCE [LARGE SCALE GENOMIC DNA]</scope>
    <source>
        <strain evidence="2 3">KCTC29696</strain>
    </source>
</reference>
<accession>A0ABW7HM92</accession>
<organism evidence="2 3">
    <name type="scientific">Streptomyces chitinivorans</name>
    <dbReference type="NCBI Taxonomy" id="1257027"/>
    <lineage>
        <taxon>Bacteria</taxon>
        <taxon>Bacillati</taxon>
        <taxon>Actinomycetota</taxon>
        <taxon>Actinomycetes</taxon>
        <taxon>Kitasatosporales</taxon>
        <taxon>Streptomycetaceae</taxon>
        <taxon>Streptomyces</taxon>
    </lineage>
</organism>
<dbReference type="Proteomes" id="UP001607069">
    <property type="component" value="Unassembled WGS sequence"/>
</dbReference>
<dbReference type="Gene3D" id="3.40.50.300">
    <property type="entry name" value="P-loop containing nucleotide triphosphate hydrolases"/>
    <property type="match status" value="1"/>
</dbReference>
<evidence type="ECO:0000313" key="2">
    <source>
        <dbReference type="EMBL" id="MFH0246986.1"/>
    </source>
</evidence>
<dbReference type="EMBL" id="JBIHMK010000004">
    <property type="protein sequence ID" value="MFH0246986.1"/>
    <property type="molecule type" value="Genomic_DNA"/>
</dbReference>
<protein>
    <submittedName>
        <fullName evidence="2">AAA family ATPase</fullName>
    </submittedName>
</protein>
<evidence type="ECO:0000256" key="1">
    <source>
        <dbReference type="SAM" id="MobiDB-lite"/>
    </source>
</evidence>
<dbReference type="SUPFAM" id="SSF52540">
    <property type="entry name" value="P-loop containing nucleoside triphosphate hydrolases"/>
    <property type="match status" value="1"/>
</dbReference>
<evidence type="ECO:0000313" key="3">
    <source>
        <dbReference type="Proteomes" id="UP001607069"/>
    </source>
</evidence>
<feature type="region of interest" description="Disordered" evidence="1">
    <location>
        <begin position="393"/>
        <end position="412"/>
    </location>
</feature>
<feature type="compositionally biased region" description="Basic residues" evidence="1">
    <location>
        <begin position="393"/>
        <end position="402"/>
    </location>
</feature>
<name>A0ABW7HM92_9ACTN</name>
<gene>
    <name evidence="2" type="ORF">ACG5V6_01945</name>
</gene>
<dbReference type="InterPro" id="IPR027417">
    <property type="entry name" value="P-loop_NTPase"/>
</dbReference>
<keyword evidence="3" id="KW-1185">Reference proteome</keyword>
<dbReference type="Pfam" id="PF13481">
    <property type="entry name" value="AAA_25"/>
    <property type="match status" value="1"/>
</dbReference>
<comment type="caution">
    <text evidence="2">The sequence shown here is derived from an EMBL/GenBank/DDBJ whole genome shotgun (WGS) entry which is preliminary data.</text>
</comment>
<proteinExistence type="predicted"/>
<dbReference type="RefSeq" id="WP_279951018.1">
    <property type="nucleotide sequence ID" value="NZ_BAABEN010000012.1"/>
</dbReference>